<dbReference type="PROSITE" id="PS50194">
    <property type="entry name" value="FILAMIN_REPEAT"/>
    <property type="match status" value="1"/>
</dbReference>
<name>A0A7G1G612_9BACT</name>
<sequence length="593" mass="65970">MKRMILLSIIFIMFLLLNGCIATQNNDIRVSLSTVETKFITNKPITFNIKLNLPYGVKGSAASLIVTSVDSPDNDETTISATRVNSSEYIASYTPNKNGNYKFKAKFMGLGSTKEYESNEIIKYIRVSSEDFPKILNISINNNLNDVKVLNKDENYIFRAVVKPNVSPSLNISLDASAMNGLKIGIGTNQQNIQIVTDMNNIELGTLTTGIYEYLIQLYDSLNNNLAVFNEPQKIQFIVTNDLLSPTFDLDYTITKNKINLETYSNSIPFSVNFIEDKNLDNIGLYKTKISVDGTDVHNGLFQNGQSKDSAVINLSTGLHTVYLYAEDLAGNSDDKTYSVEVKKVDIKATVTPKNNSGDIIQSTDILNNDDFVFFDLNVYAETLESTPATYHYLLKNLTTNRILYDETFSNTLQKSVTTPATQIEEGENTIQLEVTVNGGDLVARSGAFIQVQDVTAPELYKAEMTIDSKVYKIYDKDNPSSIATITNSIIQNKTPSIKVYFRDKSAISYSKDISLYIDGNGTTDNFEQLSVDRNYVTDKSIAYTTTIDVISFGTGQYEFRIPGSSITDANGNIEKDKDGNVVDYSFTLNVVN</sequence>
<dbReference type="RefSeq" id="WP_190615846.1">
    <property type="nucleotide sequence ID" value="NZ_AP018712.1"/>
</dbReference>
<proteinExistence type="predicted"/>
<gene>
    <name evidence="1" type="ORF">OSSY52_09170</name>
</gene>
<organism evidence="1 2">
    <name type="scientific">Tepiditoga spiralis</name>
    <dbReference type="NCBI Taxonomy" id="2108365"/>
    <lineage>
        <taxon>Bacteria</taxon>
        <taxon>Thermotogati</taxon>
        <taxon>Thermotogota</taxon>
        <taxon>Thermotogae</taxon>
        <taxon>Petrotogales</taxon>
        <taxon>Petrotogaceae</taxon>
        <taxon>Tepiditoga</taxon>
    </lineage>
</organism>
<reference evidence="1 2" key="1">
    <citation type="submission" date="2018-06" db="EMBL/GenBank/DDBJ databases">
        <title>Genome sequencing of Oceanotoga sp. sy52.</title>
        <authorList>
            <person name="Mori K."/>
        </authorList>
    </citation>
    <scope>NUCLEOTIDE SEQUENCE [LARGE SCALE GENOMIC DNA]</scope>
    <source>
        <strain evidence="2">sy52</strain>
    </source>
</reference>
<dbReference type="KEGG" id="ocy:OSSY52_09170"/>
<dbReference type="Proteomes" id="UP000516361">
    <property type="component" value="Chromosome"/>
</dbReference>
<dbReference type="EMBL" id="AP018712">
    <property type="protein sequence ID" value="BBE30776.1"/>
    <property type="molecule type" value="Genomic_DNA"/>
</dbReference>
<evidence type="ECO:0000313" key="2">
    <source>
        <dbReference type="Proteomes" id="UP000516361"/>
    </source>
</evidence>
<dbReference type="AlphaFoldDB" id="A0A7G1G612"/>
<dbReference type="InterPro" id="IPR017868">
    <property type="entry name" value="Filamin/ABP280_repeat-like"/>
</dbReference>
<accession>A0A7G1G612</accession>
<evidence type="ECO:0008006" key="3">
    <source>
        <dbReference type="Google" id="ProtNLM"/>
    </source>
</evidence>
<protein>
    <recommendedName>
        <fullName evidence="3">Bacterial Ig-like domain-containing protein</fullName>
    </recommendedName>
</protein>
<evidence type="ECO:0000313" key="1">
    <source>
        <dbReference type="EMBL" id="BBE30776.1"/>
    </source>
</evidence>
<keyword evidence="2" id="KW-1185">Reference proteome</keyword>
<dbReference type="InParanoid" id="A0A7G1G612"/>